<feature type="transmembrane region" description="Helical" evidence="8">
    <location>
        <begin position="157"/>
        <end position="175"/>
    </location>
</feature>
<dbReference type="InterPro" id="IPR029399">
    <property type="entry name" value="TMEM192"/>
</dbReference>
<proteinExistence type="inferred from homology"/>
<dbReference type="STRING" id="6832.A0A553NUX6"/>
<reference evidence="9 10" key="1">
    <citation type="journal article" date="2018" name="Nat. Ecol. Evol.">
        <title>Genomic signatures of mitonuclear coevolution across populations of Tigriopus californicus.</title>
        <authorList>
            <person name="Barreto F.S."/>
            <person name="Watson E.T."/>
            <person name="Lima T.G."/>
            <person name="Willett C.S."/>
            <person name="Edmands S."/>
            <person name="Li W."/>
            <person name="Burton R.S."/>
        </authorList>
    </citation>
    <scope>NUCLEOTIDE SEQUENCE [LARGE SCALE GENOMIC DNA]</scope>
    <source>
        <strain evidence="9 10">San Diego</strain>
    </source>
</reference>
<dbReference type="AlphaFoldDB" id="A0A553NUX6"/>
<evidence type="ECO:0000256" key="1">
    <source>
        <dbReference type="ARBA" id="ARBA00004141"/>
    </source>
</evidence>
<evidence type="ECO:0000256" key="5">
    <source>
        <dbReference type="ARBA" id="ARBA00022989"/>
    </source>
</evidence>
<keyword evidence="10" id="KW-1185">Reference proteome</keyword>
<dbReference type="PANTHER" id="PTHR31592:SF1">
    <property type="entry name" value="TRANSMEMBRANE PROTEIN 192"/>
    <property type="match status" value="1"/>
</dbReference>
<gene>
    <name evidence="9" type="ORF">TCAL_13327</name>
</gene>
<organism evidence="9 10">
    <name type="scientific">Tigriopus californicus</name>
    <name type="common">Marine copepod</name>
    <dbReference type="NCBI Taxonomy" id="6832"/>
    <lineage>
        <taxon>Eukaryota</taxon>
        <taxon>Metazoa</taxon>
        <taxon>Ecdysozoa</taxon>
        <taxon>Arthropoda</taxon>
        <taxon>Crustacea</taxon>
        <taxon>Multicrustacea</taxon>
        <taxon>Hexanauplia</taxon>
        <taxon>Copepoda</taxon>
        <taxon>Harpacticoida</taxon>
        <taxon>Harpacticidae</taxon>
        <taxon>Tigriopus</taxon>
    </lineage>
</organism>
<evidence type="ECO:0000256" key="6">
    <source>
        <dbReference type="ARBA" id="ARBA00023136"/>
    </source>
</evidence>
<name>A0A553NUX6_TIGCA</name>
<feature type="transmembrane region" description="Helical" evidence="8">
    <location>
        <begin position="195"/>
        <end position="213"/>
    </location>
</feature>
<sequence>MASSTDRRVLIDATDDQDHRQEVREVRDGAERIPVARGTPGTGGGAGPPPPTHLSSVFSHFVRLSTLPATAVAIMANAIMIVLVFLLPILCQGRPSDTKPLELCRLEPFSILVYTHAAHWLIHLIVDQFLKKEHKKSRLRGYIAFYLQTKNIRRTPFYLVSIGNAVLLITVTALHDYCDPDQCPDKMMKVDYLRGLITLECLIIICLWFNYIINVREFHAQRPVPDVLSPDAMRHLLVDEASAGPSTDYDDSLFGGTTAAYGSPPERDEILEKQAELIRYLRSHIAAQNEKLLALSQQIPLGGSMSDELADA</sequence>
<dbReference type="GO" id="GO:0005765">
    <property type="term" value="C:lysosomal membrane"/>
    <property type="evidence" value="ECO:0007669"/>
    <property type="project" value="TreeGrafter"/>
</dbReference>
<evidence type="ECO:0000256" key="3">
    <source>
        <dbReference type="ARBA" id="ARBA00014635"/>
    </source>
</evidence>
<comment type="similarity">
    <text evidence="2">Belongs to the TMEM192 family.</text>
</comment>
<feature type="region of interest" description="Disordered" evidence="7">
    <location>
        <begin position="1"/>
        <end position="50"/>
    </location>
</feature>
<evidence type="ECO:0000256" key="4">
    <source>
        <dbReference type="ARBA" id="ARBA00022692"/>
    </source>
</evidence>
<feature type="transmembrane region" description="Helical" evidence="8">
    <location>
        <begin position="67"/>
        <end position="89"/>
    </location>
</feature>
<evidence type="ECO:0000256" key="7">
    <source>
        <dbReference type="SAM" id="MobiDB-lite"/>
    </source>
</evidence>
<dbReference type="GO" id="GO:0005770">
    <property type="term" value="C:late endosome"/>
    <property type="evidence" value="ECO:0007669"/>
    <property type="project" value="TreeGrafter"/>
</dbReference>
<keyword evidence="5 8" id="KW-1133">Transmembrane helix</keyword>
<dbReference type="OrthoDB" id="6277625at2759"/>
<evidence type="ECO:0000313" key="9">
    <source>
        <dbReference type="EMBL" id="TRY69233.1"/>
    </source>
</evidence>
<evidence type="ECO:0000256" key="8">
    <source>
        <dbReference type="SAM" id="Phobius"/>
    </source>
</evidence>
<dbReference type="PANTHER" id="PTHR31592">
    <property type="entry name" value="TRANSMEMBRANE PROTEIN 192"/>
    <property type="match status" value="1"/>
</dbReference>
<protein>
    <recommendedName>
        <fullName evidence="3">Transmembrane protein 192</fullName>
    </recommendedName>
</protein>
<dbReference type="Pfam" id="PF14802">
    <property type="entry name" value="TMEM192"/>
    <property type="match status" value="1"/>
</dbReference>
<keyword evidence="6 8" id="KW-0472">Membrane</keyword>
<comment type="caution">
    <text evidence="9">The sequence shown here is derived from an EMBL/GenBank/DDBJ whole genome shotgun (WGS) entry which is preliminary data.</text>
</comment>
<dbReference type="OMA" id="HGCYIDK"/>
<keyword evidence="4 8" id="KW-0812">Transmembrane</keyword>
<dbReference type="Proteomes" id="UP000318571">
    <property type="component" value="Chromosome 1"/>
</dbReference>
<feature type="compositionally biased region" description="Basic and acidic residues" evidence="7">
    <location>
        <begin position="1"/>
        <end position="31"/>
    </location>
</feature>
<comment type="subcellular location">
    <subcellularLocation>
        <location evidence="1">Membrane</location>
        <topology evidence="1">Multi-pass membrane protein</topology>
    </subcellularLocation>
</comment>
<accession>A0A553NUX6</accession>
<evidence type="ECO:0000313" key="10">
    <source>
        <dbReference type="Proteomes" id="UP000318571"/>
    </source>
</evidence>
<dbReference type="EMBL" id="VCGU01000010">
    <property type="protein sequence ID" value="TRY69233.1"/>
    <property type="molecule type" value="Genomic_DNA"/>
</dbReference>
<evidence type="ECO:0000256" key="2">
    <source>
        <dbReference type="ARBA" id="ARBA00006314"/>
    </source>
</evidence>